<dbReference type="PROSITE" id="PS50303">
    <property type="entry name" value="PUM_HD"/>
    <property type="match status" value="1"/>
</dbReference>
<organism evidence="8">
    <name type="scientific">Brugia timori</name>
    <dbReference type="NCBI Taxonomy" id="42155"/>
    <lineage>
        <taxon>Eukaryota</taxon>
        <taxon>Metazoa</taxon>
        <taxon>Ecdysozoa</taxon>
        <taxon>Nematoda</taxon>
        <taxon>Chromadorea</taxon>
        <taxon>Rhabditida</taxon>
        <taxon>Spirurina</taxon>
        <taxon>Spiruromorpha</taxon>
        <taxon>Filarioidea</taxon>
        <taxon>Onchocercidae</taxon>
        <taxon>Brugia</taxon>
    </lineage>
</organism>
<evidence type="ECO:0000259" key="5">
    <source>
        <dbReference type="PROSITE" id="PS50303"/>
    </source>
</evidence>
<keyword evidence="3" id="KW-0221">Differentiation</keyword>
<evidence type="ECO:0000256" key="1">
    <source>
        <dbReference type="ARBA" id="ARBA00022473"/>
    </source>
</evidence>
<feature type="domain" description="PUM-HD" evidence="5">
    <location>
        <begin position="156"/>
        <end position="530"/>
    </location>
</feature>
<dbReference type="Pfam" id="PF22493">
    <property type="entry name" value="PUF_NOP9"/>
    <property type="match status" value="1"/>
</dbReference>
<protein>
    <submittedName>
        <fullName evidence="8">PUM-HD domain-containing protein</fullName>
    </submittedName>
</protein>
<gene>
    <name evidence="6" type="ORF">BTMF_LOCUS353</name>
</gene>
<reference evidence="8" key="1">
    <citation type="submission" date="2017-02" db="UniProtKB">
        <authorList>
            <consortium name="WormBaseParasite"/>
        </authorList>
    </citation>
    <scope>IDENTIFICATION</scope>
</reference>
<dbReference type="InterPro" id="IPR016024">
    <property type="entry name" value="ARM-type_fold"/>
</dbReference>
<reference evidence="6 7" key="2">
    <citation type="submission" date="2018-11" db="EMBL/GenBank/DDBJ databases">
        <authorList>
            <consortium name="Pathogen Informatics"/>
        </authorList>
    </citation>
    <scope>NUCLEOTIDE SEQUENCE [LARGE SCALE GENOMIC DNA]</scope>
</reference>
<dbReference type="AlphaFoldDB" id="A0A0R3Q3X1"/>
<dbReference type="Pfam" id="PF00806">
    <property type="entry name" value="PUF"/>
    <property type="match status" value="4"/>
</dbReference>
<sequence length="556" mass="62960">MSCGKGGDEASVIPHCTLRHTSKLTYSFPSAPFVVSCKYSYMQSTCEPSPVFSLRTEMLQSINILNQATAVAQIFRAPPWPIESVNFHRYGYTVRLNPELQVNRVANSLVGPNVPQQMSSNPVTRDSVLYPAVPPYVVPLSNSSPPLTAVRGLDNQKDITLLQFPSSDDAFVVRAFTEHLIETGRIDDYAIDKRGSRFLQKVFVGGDVLIRQKLTDYFLKMDIFIKLCNDIFANFFLQKLIEEARSNEQATICSLLETNMVTFSHGRYSCRVVQKAFECFDVANCLSLVGKLDGAEKDLSLDQNGNHVIQKIFSCVPFYGYSGIVNKYVASMDILNEVMKDKYGCRVIQLSIEKLEEEVVKNSKPATSLLEQLVSMILKDCWSYSAHQYANYVIQHIIISNTLEKYRNTIICELLSNLLSMSQEKYASHVVEKALKHAPPKLLHAMMDEIFDGYECDTKGHDALDVLLFDQFGNYVIQTMLDIAVEAKEKKRVGNDSWFKRLAERIIKSQHKLIRYSSGKKILEKLSAVVSNDKDIIQDEKFDPALRSLIVPKKFR</sequence>
<evidence type="ECO:0000256" key="4">
    <source>
        <dbReference type="PROSITE-ProRule" id="PRU00317"/>
    </source>
</evidence>
<dbReference type="EMBL" id="UZAG01000165">
    <property type="protein sequence ID" value="VDO07425.1"/>
    <property type="molecule type" value="Genomic_DNA"/>
</dbReference>
<dbReference type="PANTHER" id="PTHR12537">
    <property type="entry name" value="RNA BINDING PROTEIN PUMILIO-RELATED"/>
    <property type="match status" value="1"/>
</dbReference>
<evidence type="ECO:0000313" key="7">
    <source>
        <dbReference type="Proteomes" id="UP000280834"/>
    </source>
</evidence>
<evidence type="ECO:0000256" key="2">
    <source>
        <dbReference type="ARBA" id="ARBA00022737"/>
    </source>
</evidence>
<dbReference type="WBParaSite" id="BTMF_0000099201-mRNA-1">
    <property type="protein sequence ID" value="BTMF_0000099201-mRNA-1"/>
    <property type="gene ID" value="BTMF_0000099201"/>
</dbReference>
<feature type="repeat" description="Pumilio" evidence="4">
    <location>
        <begin position="457"/>
        <end position="495"/>
    </location>
</feature>
<dbReference type="GO" id="GO:0005737">
    <property type="term" value="C:cytoplasm"/>
    <property type="evidence" value="ECO:0007669"/>
    <property type="project" value="TreeGrafter"/>
</dbReference>
<keyword evidence="7" id="KW-1185">Reference proteome</keyword>
<dbReference type="InterPro" id="IPR033133">
    <property type="entry name" value="PUM-HD"/>
</dbReference>
<dbReference type="Gene3D" id="1.25.10.10">
    <property type="entry name" value="Leucine-rich Repeat Variant"/>
    <property type="match status" value="1"/>
</dbReference>
<name>A0A0R3Q3X1_9BILA</name>
<dbReference type="InterPro" id="IPR001313">
    <property type="entry name" value="Pumilio_RNA-bd_rpt"/>
</dbReference>
<dbReference type="GO" id="GO:0005634">
    <property type="term" value="C:nucleus"/>
    <property type="evidence" value="ECO:0007669"/>
    <property type="project" value="TreeGrafter"/>
</dbReference>
<dbReference type="GO" id="GO:0030154">
    <property type="term" value="P:cell differentiation"/>
    <property type="evidence" value="ECO:0007669"/>
    <property type="project" value="UniProtKB-KW"/>
</dbReference>
<dbReference type="GO" id="GO:0010608">
    <property type="term" value="P:post-transcriptional regulation of gene expression"/>
    <property type="evidence" value="ECO:0007669"/>
    <property type="project" value="TreeGrafter"/>
</dbReference>
<dbReference type="PANTHER" id="PTHR12537:SF112">
    <property type="entry name" value="FEM-3 MRNA-BINDING FACTOR 1-RELATED"/>
    <property type="match status" value="1"/>
</dbReference>
<dbReference type="Proteomes" id="UP000280834">
    <property type="component" value="Unassembled WGS sequence"/>
</dbReference>
<feature type="repeat" description="Pumilio" evidence="4">
    <location>
        <begin position="413"/>
        <end position="448"/>
    </location>
</feature>
<dbReference type="GO" id="GO:0003730">
    <property type="term" value="F:mRNA 3'-UTR binding"/>
    <property type="evidence" value="ECO:0007669"/>
    <property type="project" value="TreeGrafter"/>
</dbReference>
<dbReference type="PROSITE" id="PS50302">
    <property type="entry name" value="PUM"/>
    <property type="match status" value="2"/>
</dbReference>
<dbReference type="STRING" id="42155.A0A0R3Q3X1"/>
<evidence type="ECO:0000256" key="3">
    <source>
        <dbReference type="ARBA" id="ARBA00022782"/>
    </source>
</evidence>
<evidence type="ECO:0000313" key="8">
    <source>
        <dbReference type="WBParaSite" id="BTMF_0000099201-mRNA-1"/>
    </source>
</evidence>
<dbReference type="SMART" id="SM00025">
    <property type="entry name" value="Pumilio"/>
    <property type="match status" value="8"/>
</dbReference>
<keyword evidence="1" id="KW-0217">Developmental protein</keyword>
<accession>A0A0R3Q3X1</accession>
<proteinExistence type="predicted"/>
<dbReference type="SUPFAM" id="SSF48371">
    <property type="entry name" value="ARM repeat"/>
    <property type="match status" value="1"/>
</dbReference>
<keyword evidence="2" id="KW-0677">Repeat</keyword>
<dbReference type="InterPro" id="IPR011989">
    <property type="entry name" value="ARM-like"/>
</dbReference>
<evidence type="ECO:0000313" key="6">
    <source>
        <dbReference type="EMBL" id="VDO07425.1"/>
    </source>
</evidence>